<dbReference type="EMBL" id="CVRI01000004">
    <property type="protein sequence ID" value="CRK87727.1"/>
    <property type="molecule type" value="Genomic_DNA"/>
</dbReference>
<dbReference type="Proteomes" id="UP000183832">
    <property type="component" value="Unassembled WGS sequence"/>
</dbReference>
<name>A0A1J1HI62_9DIPT</name>
<protein>
    <submittedName>
        <fullName evidence="1">CLUMA_CG001517, isoform A</fullName>
    </submittedName>
</protein>
<evidence type="ECO:0000313" key="1">
    <source>
        <dbReference type="EMBL" id="CRK87727.1"/>
    </source>
</evidence>
<gene>
    <name evidence="1" type="ORF">CLUMA_CG001517</name>
</gene>
<keyword evidence="2" id="KW-1185">Reference proteome</keyword>
<dbReference type="AlphaFoldDB" id="A0A1J1HI62"/>
<proteinExistence type="predicted"/>
<organism evidence="1 2">
    <name type="scientific">Clunio marinus</name>
    <dbReference type="NCBI Taxonomy" id="568069"/>
    <lineage>
        <taxon>Eukaryota</taxon>
        <taxon>Metazoa</taxon>
        <taxon>Ecdysozoa</taxon>
        <taxon>Arthropoda</taxon>
        <taxon>Hexapoda</taxon>
        <taxon>Insecta</taxon>
        <taxon>Pterygota</taxon>
        <taxon>Neoptera</taxon>
        <taxon>Endopterygota</taxon>
        <taxon>Diptera</taxon>
        <taxon>Nematocera</taxon>
        <taxon>Chironomoidea</taxon>
        <taxon>Chironomidae</taxon>
        <taxon>Clunio</taxon>
    </lineage>
</organism>
<reference evidence="1 2" key="1">
    <citation type="submission" date="2015-04" db="EMBL/GenBank/DDBJ databases">
        <authorList>
            <person name="Syromyatnikov M.Y."/>
            <person name="Popov V.N."/>
        </authorList>
    </citation>
    <scope>NUCLEOTIDE SEQUENCE [LARGE SCALE GENOMIC DNA]</scope>
</reference>
<sequence length="101" mass="11602">MNKYVHHPLLSELFTRAEGVRFSLPVQRPINCSAVLPIFGSSLCFTHDFRMPSPPALADCGQPVKEMRFVKMVNFIREENAKYNEETNWICLSKAHFISSE</sequence>
<evidence type="ECO:0000313" key="2">
    <source>
        <dbReference type="Proteomes" id="UP000183832"/>
    </source>
</evidence>
<accession>A0A1J1HI62</accession>